<gene>
    <name evidence="1" type="ORF">CRV2_00017655</name>
</gene>
<dbReference type="EMBL" id="CADEHS020000642">
    <property type="protein sequence ID" value="CAG9955982.1"/>
    <property type="molecule type" value="Genomic_DNA"/>
</dbReference>
<protein>
    <submittedName>
        <fullName evidence="1">Uncharacterized protein</fullName>
    </submittedName>
</protein>
<reference evidence="1" key="1">
    <citation type="submission" date="2020-04" db="EMBL/GenBank/DDBJ databases">
        <authorList>
            <person name="Broberg M."/>
        </authorList>
    </citation>
    <scope>NUCLEOTIDE SEQUENCE</scope>
</reference>
<evidence type="ECO:0000313" key="2">
    <source>
        <dbReference type="Proteomes" id="UP000836387"/>
    </source>
</evidence>
<dbReference type="Proteomes" id="UP000836387">
    <property type="component" value="Unassembled WGS sequence"/>
</dbReference>
<organism evidence="1 2">
    <name type="scientific">Clonostachys rosea f. rosea IK726</name>
    <dbReference type="NCBI Taxonomy" id="1349383"/>
    <lineage>
        <taxon>Eukaryota</taxon>
        <taxon>Fungi</taxon>
        <taxon>Dikarya</taxon>
        <taxon>Ascomycota</taxon>
        <taxon>Pezizomycotina</taxon>
        <taxon>Sordariomycetes</taxon>
        <taxon>Hypocreomycetidae</taxon>
        <taxon>Hypocreales</taxon>
        <taxon>Bionectriaceae</taxon>
        <taxon>Clonostachys</taxon>
    </lineage>
</organism>
<reference evidence="1" key="2">
    <citation type="submission" date="2021-10" db="EMBL/GenBank/DDBJ databases">
        <authorList>
            <person name="Piombo E."/>
        </authorList>
    </citation>
    <scope>NUCLEOTIDE SEQUENCE</scope>
</reference>
<accession>A0ACA9UR77</accession>
<sequence>MALQDISFTRIISSGFCDHTTRFFHIRRFPLEYSYTHFKQILLRTSVGTVVYPCSAGSRFDPQEQRV</sequence>
<keyword evidence="2" id="KW-1185">Reference proteome</keyword>
<proteinExistence type="predicted"/>
<evidence type="ECO:0000313" key="1">
    <source>
        <dbReference type="EMBL" id="CAG9955982.1"/>
    </source>
</evidence>
<name>A0ACA9UR77_BIOOC</name>
<comment type="caution">
    <text evidence="1">The sequence shown here is derived from an EMBL/GenBank/DDBJ whole genome shotgun (WGS) entry which is preliminary data.</text>
</comment>